<dbReference type="AlphaFoldDB" id="A0A0W0EUD8"/>
<comment type="caution">
    <text evidence="1">The sequence shown here is derived from an EMBL/GenBank/DDBJ whole genome shotgun (WGS) entry which is preliminary data.</text>
</comment>
<sequence length="831" mass="94067">MTFFKHSYRPFIRDSHFTFVQGNQYNDSTRPSSSTDGWPDSVNNFTTIKLGDLKFIECRKRLEYEMQIKDDSPASERQDTNPFRVQIREGSKTCKAIKVIRTVHTAQIAGRESELFTVVKYEDKGGSATNALAACKSEYEYWSQKKHAKFPQLFGVTYSSIPALIYYNARANAIEVLGYHNKCPTVWIFLLVLYIAGKLFFGIRQMDTSFSSWDFDFSTRSFYYNLDFPINKHVKTRLRSSSRRNFIEDARTLDYFERPQISPPALDNRVESRPSIINYLSRITEDYLDLIATLGVQSNIVDPLEIALDGLIPFGACFQKRWGEKRGLILASFQYRETVTNWGMEPTELDVNPSYVNSHVRISFLNWQQGGDFKCSVTIAPPMDQKRRFRCAFLSQSLVFMKRNGINFESFDECYLLDSVVIDIQGRFKPLPGNSTSADPIYLFIGPFEFETVDGIPCLKRPLNGSFAHWSLDPSGPGTPIDAGKYGLSQFEENFSVGVFWDIARYMAVEEYLRFKEYDPYSTAHAEDQEYPLLTLPIPPHSLFALSSVARPIVTTVPSVCFGCKIACVVWLLRWYGWGSGVGFGGHGDAGSGLGGANGFMSRTPDIYLSFALAARIPAFCMRLPCAADGLRLSYKRYKGNYGLVEEISLRLPKLASLNIDGTPAFLNHSVVDLSRFTKLRHFQWCMPYLCDVRYSQGTIEVLQSQLHEVGLLGARCPTLKSCKLREPFAWVQICPGVWIPNASQRAGSVIFDWLRNGLLLRNLPELPNLLSHLDGYARSMPVAADVLSVYKAAAHLPISDPSRRISTLDLLSLGHELGIWCTPDFVERLV</sequence>
<name>A0A0W0EUD8_MONRR</name>
<evidence type="ECO:0000313" key="1">
    <source>
        <dbReference type="EMBL" id="KTB27557.1"/>
    </source>
</evidence>
<organism evidence="1 2">
    <name type="scientific">Moniliophthora roreri</name>
    <name type="common">Frosty pod rot fungus</name>
    <name type="synonym">Monilia roreri</name>
    <dbReference type="NCBI Taxonomy" id="221103"/>
    <lineage>
        <taxon>Eukaryota</taxon>
        <taxon>Fungi</taxon>
        <taxon>Dikarya</taxon>
        <taxon>Basidiomycota</taxon>
        <taxon>Agaricomycotina</taxon>
        <taxon>Agaricomycetes</taxon>
        <taxon>Agaricomycetidae</taxon>
        <taxon>Agaricales</taxon>
        <taxon>Marasmiineae</taxon>
        <taxon>Marasmiaceae</taxon>
        <taxon>Moniliophthora</taxon>
    </lineage>
</organism>
<evidence type="ECO:0000313" key="2">
    <source>
        <dbReference type="Proteomes" id="UP000054988"/>
    </source>
</evidence>
<reference evidence="1 2" key="1">
    <citation type="submission" date="2015-12" db="EMBL/GenBank/DDBJ databases">
        <title>Draft genome sequence of Moniliophthora roreri, the causal agent of frosty pod rot of cacao.</title>
        <authorList>
            <person name="Aime M.C."/>
            <person name="Diaz-Valderrama J.R."/>
            <person name="Kijpornyongpan T."/>
            <person name="Phillips-Mora W."/>
        </authorList>
    </citation>
    <scope>NUCLEOTIDE SEQUENCE [LARGE SCALE GENOMIC DNA]</scope>
    <source>
        <strain evidence="1 2">MCA 2952</strain>
    </source>
</reference>
<proteinExistence type="predicted"/>
<dbReference type="Proteomes" id="UP000054988">
    <property type="component" value="Unassembled WGS sequence"/>
</dbReference>
<protein>
    <submittedName>
        <fullName evidence="1">Uncharacterized protein</fullName>
    </submittedName>
</protein>
<gene>
    <name evidence="1" type="ORF">WG66_19848</name>
</gene>
<accession>A0A0W0EUD8</accession>
<dbReference type="EMBL" id="LATX01002532">
    <property type="protein sequence ID" value="KTB27557.1"/>
    <property type="molecule type" value="Genomic_DNA"/>
</dbReference>